<evidence type="ECO:0008006" key="4">
    <source>
        <dbReference type="Google" id="ProtNLM"/>
    </source>
</evidence>
<sequence>MGLKTAALTAATVVAVATGPHYAPDAEAEPVAMAPQVYDKVTPYGWHLDMKIHDETVNSVPNLAAAANSREAFVTATVTATATGGGSPISDSLFILGYQLGRQSDVSAGLVMGGTGRIAGSVSVRLGCSRCSSSRARAQSSRRPP</sequence>
<dbReference type="Gene3D" id="2.60.40.1650">
    <property type="entry name" value="Porin MspA (Ig-like beta-sandwich domain)"/>
    <property type="match status" value="1"/>
</dbReference>
<dbReference type="InterPro" id="IPR015286">
    <property type="entry name" value="Porin_fam_mycobact-type"/>
</dbReference>
<accession>A0A4R5X4T5</accession>
<organism evidence="2 3">
    <name type="scientific">Mycolicibacterium obuense</name>
    <dbReference type="NCBI Taxonomy" id="1807"/>
    <lineage>
        <taxon>Bacteria</taxon>
        <taxon>Bacillati</taxon>
        <taxon>Actinomycetota</taxon>
        <taxon>Actinomycetes</taxon>
        <taxon>Mycobacteriales</taxon>
        <taxon>Mycobacteriaceae</taxon>
        <taxon>Mycolicibacterium</taxon>
    </lineage>
</organism>
<evidence type="ECO:0000313" key="3">
    <source>
        <dbReference type="Proteomes" id="UP000294952"/>
    </source>
</evidence>
<protein>
    <recommendedName>
        <fullName evidence="4">Porin MspA</fullName>
    </recommendedName>
</protein>
<dbReference type="EMBL" id="SDLP01000004">
    <property type="protein sequence ID" value="TDL07230.1"/>
    <property type="molecule type" value="Genomic_DNA"/>
</dbReference>
<proteinExistence type="predicted"/>
<dbReference type="AlphaFoldDB" id="A0A4R5X4T5"/>
<dbReference type="Pfam" id="PF09203">
    <property type="entry name" value="MspA"/>
    <property type="match status" value="1"/>
</dbReference>
<dbReference type="RefSeq" id="WP_133413965.1">
    <property type="nucleotide sequence ID" value="NZ_SDLP01000004.1"/>
</dbReference>
<gene>
    <name evidence="2" type="ORF">EUA04_14865</name>
</gene>
<name>A0A4R5X4T5_9MYCO</name>
<dbReference type="SUPFAM" id="SSF56959">
    <property type="entry name" value="Leukocidin-like"/>
    <property type="match status" value="1"/>
</dbReference>
<comment type="caution">
    <text evidence="2">The sequence shown here is derived from an EMBL/GenBank/DDBJ whole genome shotgun (WGS) entry which is preliminary data.</text>
</comment>
<keyword evidence="1" id="KW-0732">Signal</keyword>
<evidence type="ECO:0000256" key="1">
    <source>
        <dbReference type="ARBA" id="ARBA00022729"/>
    </source>
</evidence>
<evidence type="ECO:0000313" key="2">
    <source>
        <dbReference type="EMBL" id="TDL07230.1"/>
    </source>
</evidence>
<dbReference type="InterPro" id="IPR036435">
    <property type="entry name" value="Leukocidin/porin_MspA_sf"/>
</dbReference>
<reference evidence="2 3" key="1">
    <citation type="submission" date="2019-01" db="EMBL/GenBank/DDBJ databases">
        <title>High-quality-draft genome sequences of five non-tuberculosis mycobacteriaceae isolated from a nosocomial environment.</title>
        <authorList>
            <person name="Tiago I."/>
            <person name="Alarico S."/>
            <person name="Pereira S.G."/>
            <person name="Coelho C."/>
            <person name="Maranha A."/>
            <person name="Empadinhas N."/>
        </authorList>
    </citation>
    <scope>NUCLEOTIDE SEQUENCE [LARGE SCALE GENOMIC DNA]</scope>
    <source>
        <strain evidence="2 3">22DIII</strain>
    </source>
</reference>
<dbReference type="Proteomes" id="UP000294952">
    <property type="component" value="Unassembled WGS sequence"/>
</dbReference>